<feature type="modified residue" description="4-aspartylphosphate" evidence="6">
    <location>
        <position position="844"/>
    </location>
</feature>
<feature type="region of interest" description="Disordered" evidence="7">
    <location>
        <begin position="737"/>
        <end position="786"/>
    </location>
</feature>
<dbReference type="Gene3D" id="1.10.287.130">
    <property type="match status" value="1"/>
</dbReference>
<keyword evidence="3 6" id="KW-0597">Phosphoprotein</keyword>
<evidence type="ECO:0000256" key="3">
    <source>
        <dbReference type="ARBA" id="ARBA00022553"/>
    </source>
</evidence>
<evidence type="ECO:0000313" key="11">
    <source>
        <dbReference type="Proteomes" id="UP001295794"/>
    </source>
</evidence>
<evidence type="ECO:0000256" key="7">
    <source>
        <dbReference type="SAM" id="MobiDB-lite"/>
    </source>
</evidence>
<dbReference type="InterPro" id="IPR001789">
    <property type="entry name" value="Sig_transdc_resp-reg_receiver"/>
</dbReference>
<keyword evidence="11" id="KW-1185">Reference proteome</keyword>
<evidence type="ECO:0000256" key="4">
    <source>
        <dbReference type="ARBA" id="ARBA00022679"/>
    </source>
</evidence>
<dbReference type="AlphaFoldDB" id="A0AAD2HSY0"/>
<proteinExistence type="predicted"/>
<feature type="domain" description="Response regulatory" evidence="9">
    <location>
        <begin position="795"/>
        <end position="916"/>
    </location>
</feature>
<feature type="region of interest" description="Disordered" evidence="7">
    <location>
        <begin position="1"/>
        <end position="68"/>
    </location>
</feature>
<dbReference type="GO" id="GO:0009927">
    <property type="term" value="F:histidine phosphotransfer kinase activity"/>
    <property type="evidence" value="ECO:0007669"/>
    <property type="project" value="TreeGrafter"/>
</dbReference>
<dbReference type="EC" id="2.7.13.3" evidence="2"/>
<accession>A0AAD2HSY0</accession>
<dbReference type="PANTHER" id="PTHR43047">
    <property type="entry name" value="TWO-COMPONENT HISTIDINE PROTEIN KINASE"/>
    <property type="match status" value="1"/>
</dbReference>
<comment type="caution">
    <text evidence="10">The sequence shown here is derived from an EMBL/GenBank/DDBJ whole genome shotgun (WGS) entry which is preliminary data.</text>
</comment>
<evidence type="ECO:0000256" key="2">
    <source>
        <dbReference type="ARBA" id="ARBA00012438"/>
    </source>
</evidence>
<dbReference type="CDD" id="cd00082">
    <property type="entry name" value="HisKA"/>
    <property type="match status" value="1"/>
</dbReference>
<protein>
    <recommendedName>
        <fullName evidence="2">histidine kinase</fullName>
        <ecNumber evidence="2">2.7.13.3</ecNumber>
    </recommendedName>
</protein>
<name>A0AAD2HSY0_9AGAR</name>
<dbReference type="PRINTS" id="PR00344">
    <property type="entry name" value="BCTRLSENSOR"/>
</dbReference>
<dbReference type="EMBL" id="CAVNYO010000440">
    <property type="protein sequence ID" value="CAK5280756.1"/>
    <property type="molecule type" value="Genomic_DNA"/>
</dbReference>
<sequence>MSHNLRSSSSATATSPARISPSSAASDARSHEGSDTGRNLTVKVTPPGSLCGSPGPEPNHGLLNSPSKELQTERSLVIQRFGLDNPSLWPLADRYARIAHALFKAPILILLIHENMQLVLAAVACKHKPRESLVYRESLCSHTALRTDGTLLDIPDTQHDRRFEHIPDLPRSFAGQPLLLPLEDGGPLVPFGSFAVLGTTVRNELSQQERESLSDLAHLLSTEVLRVFNESRHRKEALRRNFVSDLIADLSSFHSNISPPVEARDSRVPPNLEAGFRMLSATTDVRRMLDSDFTCLLDLSSFHVSWLALESPRKQVTRTVSRSKHGWIGTNQRISSLPSDGDDAKAESAGIRIIDYSCGSLCPDFAPEAVLATPRAIHVLTTFLRSYAENNSGTGYTYTGTDGPLQAILPPGSNAHIAVPLFNNAQPALLLIVATVKARQVYEPADVSFASTFAVLCLGSLAKTKLIKADAAKTAFVSMISHELRTPLHGLLSQLELIREFAPKEYQAETETFLRTAEVCGLTLRDVLNDVLDFGKQENSSDVQTQSAESDLSHLAIDVMNGDCLWPSAPVAVCHRRSRFSGGSQRRNRDFPVELECHRVQTSEAFVGRVLLNLASNALKYTPKGSITLSLRDLGPARDRQPDGHRLIKFSMKDTGIGMSEEFKKDIFTPFSQESSFNPGSGLGMSISNTILRRMGGKIAVDSELGKGTVISFTIPVEFTRPRSTDLPASPRVLTKTLISKDEADPEPTASRATPSPPETPVPTPPATPDPAVARGAEANRGAAGAAASESSQIRVLVVDDNQIGRKILTTLLTRKGIPFREASDGSQALEVYKEFLPHLVWTDVSMPGMNGIESARRMRIVEHERGLRPAHIVALTGMSSSGEMKEGLLGDAALDEWLVKGQASLKTLTGSLESVQRSLRRRWRPPASAMP</sequence>
<comment type="catalytic activity">
    <reaction evidence="1">
        <text>ATP + protein L-histidine = ADP + protein N-phospho-L-histidine.</text>
        <dbReference type="EC" id="2.7.13.3"/>
    </reaction>
</comment>
<dbReference type="Pfam" id="PF00512">
    <property type="entry name" value="HisKA"/>
    <property type="match status" value="1"/>
</dbReference>
<dbReference type="SMART" id="SM00448">
    <property type="entry name" value="REC"/>
    <property type="match status" value="1"/>
</dbReference>
<dbReference type="CDD" id="cd17546">
    <property type="entry name" value="REC_hyHK_CKI1_RcsC-like"/>
    <property type="match status" value="1"/>
</dbReference>
<dbReference type="GO" id="GO:0000155">
    <property type="term" value="F:phosphorelay sensor kinase activity"/>
    <property type="evidence" value="ECO:0007669"/>
    <property type="project" value="InterPro"/>
</dbReference>
<dbReference type="InterPro" id="IPR004358">
    <property type="entry name" value="Sig_transdc_His_kin-like_C"/>
</dbReference>
<dbReference type="InterPro" id="IPR005467">
    <property type="entry name" value="His_kinase_dom"/>
</dbReference>
<keyword evidence="5" id="KW-0418">Kinase</keyword>
<feature type="domain" description="Histidine kinase" evidence="8">
    <location>
        <begin position="479"/>
        <end position="719"/>
    </location>
</feature>
<feature type="compositionally biased region" description="Low complexity" evidence="7">
    <location>
        <begin position="770"/>
        <end position="786"/>
    </location>
</feature>
<dbReference type="InterPro" id="IPR036097">
    <property type="entry name" value="HisK_dim/P_sf"/>
</dbReference>
<dbReference type="Proteomes" id="UP001295794">
    <property type="component" value="Unassembled WGS sequence"/>
</dbReference>
<feature type="compositionally biased region" description="Low complexity" evidence="7">
    <location>
        <begin position="7"/>
        <end position="27"/>
    </location>
</feature>
<dbReference type="InterPro" id="IPR036890">
    <property type="entry name" value="HATPase_C_sf"/>
</dbReference>
<organism evidence="10 11">
    <name type="scientific">Mycena citricolor</name>
    <dbReference type="NCBI Taxonomy" id="2018698"/>
    <lineage>
        <taxon>Eukaryota</taxon>
        <taxon>Fungi</taxon>
        <taxon>Dikarya</taxon>
        <taxon>Basidiomycota</taxon>
        <taxon>Agaricomycotina</taxon>
        <taxon>Agaricomycetes</taxon>
        <taxon>Agaricomycetidae</taxon>
        <taxon>Agaricales</taxon>
        <taxon>Marasmiineae</taxon>
        <taxon>Mycenaceae</taxon>
        <taxon>Mycena</taxon>
    </lineage>
</organism>
<feature type="compositionally biased region" description="Pro residues" evidence="7">
    <location>
        <begin position="755"/>
        <end position="769"/>
    </location>
</feature>
<dbReference type="SUPFAM" id="SSF47384">
    <property type="entry name" value="Homodimeric domain of signal transducing histidine kinase"/>
    <property type="match status" value="1"/>
</dbReference>
<dbReference type="PROSITE" id="PS50109">
    <property type="entry name" value="HIS_KIN"/>
    <property type="match status" value="1"/>
</dbReference>
<dbReference type="Gene3D" id="3.40.50.2300">
    <property type="match status" value="1"/>
</dbReference>
<evidence type="ECO:0000256" key="1">
    <source>
        <dbReference type="ARBA" id="ARBA00000085"/>
    </source>
</evidence>
<dbReference type="Pfam" id="PF00072">
    <property type="entry name" value="Response_reg"/>
    <property type="match status" value="1"/>
</dbReference>
<evidence type="ECO:0000256" key="6">
    <source>
        <dbReference type="PROSITE-ProRule" id="PRU00169"/>
    </source>
</evidence>
<dbReference type="PROSITE" id="PS50110">
    <property type="entry name" value="RESPONSE_REGULATORY"/>
    <property type="match status" value="1"/>
</dbReference>
<dbReference type="InterPro" id="IPR003661">
    <property type="entry name" value="HisK_dim/P_dom"/>
</dbReference>
<dbReference type="SMART" id="SM00388">
    <property type="entry name" value="HisKA"/>
    <property type="match status" value="1"/>
</dbReference>
<dbReference type="InterPro" id="IPR003594">
    <property type="entry name" value="HATPase_dom"/>
</dbReference>
<keyword evidence="4" id="KW-0808">Transferase</keyword>
<gene>
    <name evidence="10" type="ORF">MYCIT1_LOCUS31369</name>
</gene>
<evidence type="ECO:0000259" key="9">
    <source>
        <dbReference type="PROSITE" id="PS50110"/>
    </source>
</evidence>
<dbReference type="InterPro" id="IPR011006">
    <property type="entry name" value="CheY-like_superfamily"/>
</dbReference>
<dbReference type="SMART" id="SM00387">
    <property type="entry name" value="HATPase_c"/>
    <property type="match status" value="1"/>
</dbReference>
<dbReference type="Pfam" id="PF02518">
    <property type="entry name" value="HATPase_c"/>
    <property type="match status" value="1"/>
</dbReference>
<dbReference type="PANTHER" id="PTHR43047:SF72">
    <property type="entry name" value="OSMOSENSING HISTIDINE PROTEIN KINASE SLN1"/>
    <property type="match status" value="1"/>
</dbReference>
<evidence type="ECO:0000313" key="10">
    <source>
        <dbReference type="EMBL" id="CAK5280756.1"/>
    </source>
</evidence>
<dbReference type="Gene3D" id="3.30.565.10">
    <property type="entry name" value="Histidine kinase-like ATPase, C-terminal domain"/>
    <property type="match status" value="1"/>
</dbReference>
<evidence type="ECO:0000256" key="5">
    <source>
        <dbReference type="ARBA" id="ARBA00022777"/>
    </source>
</evidence>
<dbReference type="SUPFAM" id="SSF55874">
    <property type="entry name" value="ATPase domain of HSP90 chaperone/DNA topoisomerase II/histidine kinase"/>
    <property type="match status" value="1"/>
</dbReference>
<evidence type="ECO:0000259" key="8">
    <source>
        <dbReference type="PROSITE" id="PS50109"/>
    </source>
</evidence>
<dbReference type="SUPFAM" id="SSF52172">
    <property type="entry name" value="CheY-like"/>
    <property type="match status" value="1"/>
</dbReference>
<dbReference type="GO" id="GO:0005886">
    <property type="term" value="C:plasma membrane"/>
    <property type="evidence" value="ECO:0007669"/>
    <property type="project" value="TreeGrafter"/>
</dbReference>
<reference evidence="10" key="1">
    <citation type="submission" date="2023-11" db="EMBL/GenBank/DDBJ databases">
        <authorList>
            <person name="De Vega J J."/>
            <person name="De Vega J J."/>
        </authorList>
    </citation>
    <scope>NUCLEOTIDE SEQUENCE</scope>
</reference>